<dbReference type="Proteomes" id="UP000295718">
    <property type="component" value="Unassembled WGS sequence"/>
</dbReference>
<gene>
    <name evidence="3" type="ORF">EDD76_10190</name>
</gene>
<dbReference type="InterPro" id="IPR048974">
    <property type="entry name" value="PlyCA_N"/>
</dbReference>
<proteinExistence type="predicted"/>
<dbReference type="RefSeq" id="WP_031391357.1">
    <property type="nucleotide sequence ID" value="NZ_JPNB01000002.1"/>
</dbReference>
<sequence>MAFSGKSLKEATADVTSFLHGLTGGLLKESGEIVGEIRNIGADISGLWKEIREHGVLETGKAMLSGIGDSLRTAWEEDLINGTAKSRGELAGRLAGSILTVVSGLAIFKGINTAVKGIGTGSKTAGNALAGNSDPVNKGTKDEKELEKPSITVDQLYNMVIKTTGDMPRERNEWLEAEISKIIPGLSAKEKADFEREMKARGLRYPKSEGGSNAVEGMGNIPSDVLSLMNASIDSTWCISDSTAEAWFLSTNTVVIKKYDLNSTNIGEVTAAIKATGVSPVFFYAYVVNEGGGAGGFINHYGKNYYANNGGDTAVNAASGDAKYLASQSAKMNSSPAWIDAGNPVDFVPLSVKDSGNASFASMPSGSIGRAYIPATAAATWEVYYPEGLLKSYNKVQNYGAPMKGVLRFIVAMSKY</sequence>
<name>A0A4R1R623_9FIRM</name>
<evidence type="ECO:0000313" key="4">
    <source>
        <dbReference type="Proteomes" id="UP000295718"/>
    </source>
</evidence>
<reference evidence="3 4" key="1">
    <citation type="submission" date="2019-03" db="EMBL/GenBank/DDBJ databases">
        <title>Genomic Encyclopedia of Type Strains, Phase IV (KMG-IV): sequencing the most valuable type-strain genomes for metagenomic binning, comparative biology and taxonomic classification.</title>
        <authorList>
            <person name="Goeker M."/>
        </authorList>
    </citation>
    <scope>NUCLEOTIDE SEQUENCE [LARGE SCALE GENOMIC DNA]</scope>
    <source>
        <strain evidence="3 4">DSM 100556</strain>
    </source>
</reference>
<organism evidence="3 4">
    <name type="scientific">Kineothrix alysoides</name>
    <dbReference type="NCBI Taxonomy" id="1469948"/>
    <lineage>
        <taxon>Bacteria</taxon>
        <taxon>Bacillati</taxon>
        <taxon>Bacillota</taxon>
        <taxon>Clostridia</taxon>
        <taxon>Lachnospirales</taxon>
        <taxon>Lachnospiraceae</taxon>
        <taxon>Kineothrix</taxon>
    </lineage>
</organism>
<evidence type="ECO:0000313" key="3">
    <source>
        <dbReference type="EMBL" id="TCL60993.1"/>
    </source>
</evidence>
<evidence type="ECO:0000259" key="2">
    <source>
        <dbReference type="Pfam" id="PF21480"/>
    </source>
</evidence>
<dbReference type="Pfam" id="PF21480">
    <property type="entry name" value="PlyCA_N"/>
    <property type="match status" value="1"/>
</dbReference>
<dbReference type="EMBL" id="SLUO01000001">
    <property type="protein sequence ID" value="TCL60993.1"/>
    <property type="molecule type" value="Genomic_DNA"/>
</dbReference>
<evidence type="ECO:0000256" key="1">
    <source>
        <dbReference type="SAM" id="MobiDB-lite"/>
    </source>
</evidence>
<accession>A0A4R1R623</accession>
<dbReference type="OrthoDB" id="10019271at2"/>
<feature type="domain" description="PlyCA N-terminal" evidence="2">
    <location>
        <begin position="229"/>
        <end position="380"/>
    </location>
</feature>
<dbReference type="AlphaFoldDB" id="A0A4R1R623"/>
<feature type="region of interest" description="Disordered" evidence="1">
    <location>
        <begin position="122"/>
        <end position="145"/>
    </location>
</feature>
<comment type="caution">
    <text evidence="3">The sequence shown here is derived from an EMBL/GenBank/DDBJ whole genome shotgun (WGS) entry which is preliminary data.</text>
</comment>
<protein>
    <recommendedName>
        <fullName evidence="2">PlyCA N-terminal domain-containing protein</fullName>
    </recommendedName>
</protein>
<dbReference type="STRING" id="1469948.GCA_000732725_02679"/>
<keyword evidence="4" id="KW-1185">Reference proteome</keyword>